<feature type="domain" description="SAM" evidence="4">
    <location>
        <begin position="4"/>
        <end position="46"/>
    </location>
</feature>
<accession>A0A819JTM7</accession>
<feature type="region of interest" description="Disordered" evidence="2">
    <location>
        <begin position="1186"/>
        <end position="1205"/>
    </location>
</feature>
<feature type="coiled-coil region" evidence="1">
    <location>
        <begin position="173"/>
        <end position="200"/>
    </location>
</feature>
<dbReference type="GO" id="GO:0007165">
    <property type="term" value="P:signal transduction"/>
    <property type="evidence" value="ECO:0007669"/>
    <property type="project" value="InterPro"/>
</dbReference>
<sequence length="2029" mass="238734">MANWTVDQVSNWLQTNGFEKYIQNFKDNDIDGAAMRGLEDDDILKLLSILNQDGTIKNPTKRTQREFKRILEEYHEIVKEEKKKKRRNNSKTRREPDTDLNNNENNLLSVLLKKTVPIPNDSETYSTIYIVDSKNISSKFFKNQSICSVLTKYILNKYNVECHTPTANQYETKDALEIKLSGVKDNVKNARNDLQSLFETVKTKIFNHEEIDKKVMRWSKYIYSDSALVVLQKIFSNKKKLTIWEKTNILSGYYIVHYVSGKHKLSVSEEFINRTINNEISFVRDIIIPHVNNIQQNFRKEIEEFINNKKQQQRQFQTMAIIHYPYYSQMEMKINLFGLRNQVEVARRQIKQLINKHHLRTTKIGLNLTQREYLLDNYVHELKKIELDYKDDNVKIQIRENSIIAPQYLTMKIKQLIQSMISNTSTLNFRYIENAITLTEQNDLQLKVLAQTYNCELDRIDINTREEPILLPKGKNISASTNIVNESEDFYSSLFVFSQLFIATNTIEIHKSDNETFDINIISTNEDAIKEKIDSQYGNGYFESDTGKRVLLMHGSPFCSNENNHHTKKSINKFISEIFNQIDTLDPDTIKTIAFSTTNWEKYNNNVKQLVEEFLNEMKYQLETEKFSNRSWKIFFVFDDEQKDLFDVFSQIILALQMKMDDYEQFFYPISTTSIILKTSGNSNVLKCENAIRDYMKKNVLTTVKLHCPFDSELWNQYMINIYYKYCLKKYVLPHFYRIDEQENQQQQQQQHLDLIGPISAAQIVKQKYEMMSEIERQKRLVHTQPHESIEKVHSSRTKGSKKGAVSYNIILNCCSNDQELIEHFSNRLIDEGYQVLIDYNDIIHSNITSEINKTDLIVICFSFNYSENHNCIKNMVSIKKSTKKFVPLFLITNALNEQNNWLQITNTQELFYEKFEEEIKFKLDENFDLNYDKLLIELLRYTKPGALGQTYPISNNIVNKEEKPEENTSQKNRISDFTPEQILKKECIYKEYIEQLLEKNKIPENELIDINKSLTRVLNYYNSKDHSASEEGEHETEESIQDVNQDDEEQEQNQDESEQEEINSVNIYDNNISHEYLRAFLSSLQCWMDKALNGPIIKGNLPPFTVTGDFNDAIFPTSITNKAPWWEATANLYKFDHSSSPFDVISPDLIIGSWCNHDEAHHFFQKFIDKDIKFRDERLKQRFEENEHKDEVNQSSNEQELEQSTINSHSYFKTTIKKGTVAWDITENRQVLKEYERRQNGEKRRKLDGNTTGWQCLMDRSVQLISDLKEGKINIQSNEIQGRIGNELKTREAIRRRNELDDPNYRNWKDKGFKSTRKFIRLKIRNTIKWQKFCAEYENNKSLVTNSIQNQTDGLHVLSVICHDLAGLYNLPFFNNSEIMNHQFFIIVSNTFMMLLTKLTFIHLTKQDIQCFDDISLLISNLCLNRNKISTNFYIDNNEKLNPNNKEKFNVISYEKIFFTESFVEKFVRIIDNDIAINYYEPYHIKYRIIDRLLRLCIKLKDIDHKLILDAVMKCLESKIYKKLYTTIDLRQPILTPQQSFFMYQCPKFIRLCSDKRQNVISQKLSEPLINLSSDIFANQLPVIYKEHARIQAIAWYIELLNHFALTPSTRVQFIMRIDFGKTIVDQMIEILQTESLIKSVRENAESFHTDVALMSYAITLLYNLTFEKKIFWDLKTKNVIATCKKLFNAKDKTIQFASRTLDAILNQKEINEIDSPSVVARSYLYFIENTIDDITLTYHGIKLDGILTNLETIVHNDDIKEEITNDGEGIPLIARCAHESNFDIETIQRPALEIISAISFANDSAIEQIKENDILMDHIKKLSDRNDKDQEITANRILWKVEQETEFILNQKIEKKRRQTIIKKKFKEEEAIYQYVTGDYHIEINDDYLPGKFDVMLSYCHCDKEICSKIYTHLNAEDFGQVLFHEKDIDSIHPRHMAKAIECSSIVIICFSNKYEQSYACRLEAEYAKKRQRTIIAVKLEPGYDAKGWLEDIIDTKYIDFTKSEITSACTQLIKKIYETNEENNNI</sequence>
<dbReference type="Pfam" id="PF13676">
    <property type="entry name" value="TIR_2"/>
    <property type="match status" value="1"/>
</dbReference>
<reference evidence="5" key="1">
    <citation type="submission" date="2021-02" db="EMBL/GenBank/DDBJ databases">
        <authorList>
            <person name="Nowell W R."/>
        </authorList>
    </citation>
    <scope>NUCLEOTIDE SEQUENCE</scope>
</reference>
<dbReference type="Gene3D" id="3.40.50.10140">
    <property type="entry name" value="Toll/interleukin-1 receptor homology (TIR) domain"/>
    <property type="match status" value="2"/>
</dbReference>
<dbReference type="PANTHER" id="PTHR46270">
    <property type="entry name" value="ARMADILLO-TYPE FOLD-RELATED"/>
    <property type="match status" value="1"/>
</dbReference>
<feature type="coiled-coil region" evidence="1">
    <location>
        <begin position="295"/>
        <end position="356"/>
    </location>
</feature>
<dbReference type="InterPro" id="IPR035897">
    <property type="entry name" value="Toll_tir_struct_dom_sf"/>
</dbReference>
<evidence type="ECO:0000256" key="2">
    <source>
        <dbReference type="SAM" id="MobiDB-lite"/>
    </source>
</evidence>
<feature type="domain" description="TIR" evidence="3">
    <location>
        <begin position="806"/>
        <end position="924"/>
    </location>
</feature>
<dbReference type="Gene3D" id="1.10.150.50">
    <property type="entry name" value="Transcription Factor, Ets-1"/>
    <property type="match status" value="1"/>
</dbReference>
<dbReference type="SMART" id="SM00454">
    <property type="entry name" value="SAM"/>
    <property type="match status" value="1"/>
</dbReference>
<dbReference type="InterPro" id="IPR001660">
    <property type="entry name" value="SAM"/>
</dbReference>
<dbReference type="PROSITE" id="PS50105">
    <property type="entry name" value="SAM_DOMAIN"/>
    <property type="match status" value="1"/>
</dbReference>
<feature type="compositionally biased region" description="Polar residues" evidence="2">
    <location>
        <begin position="1194"/>
        <end position="1205"/>
    </location>
</feature>
<feature type="region of interest" description="Disordered" evidence="2">
    <location>
        <begin position="81"/>
        <end position="102"/>
    </location>
</feature>
<protein>
    <submittedName>
        <fullName evidence="5">Uncharacterized protein</fullName>
    </submittedName>
</protein>
<evidence type="ECO:0000259" key="3">
    <source>
        <dbReference type="PROSITE" id="PS50104"/>
    </source>
</evidence>
<dbReference type="PROSITE" id="PS50104">
    <property type="entry name" value="TIR"/>
    <property type="match status" value="1"/>
</dbReference>
<organism evidence="5 6">
    <name type="scientific">Adineta steineri</name>
    <dbReference type="NCBI Taxonomy" id="433720"/>
    <lineage>
        <taxon>Eukaryota</taxon>
        <taxon>Metazoa</taxon>
        <taxon>Spiralia</taxon>
        <taxon>Gnathifera</taxon>
        <taxon>Rotifera</taxon>
        <taxon>Eurotatoria</taxon>
        <taxon>Bdelloidea</taxon>
        <taxon>Adinetida</taxon>
        <taxon>Adinetidae</taxon>
        <taxon>Adineta</taxon>
    </lineage>
</organism>
<dbReference type="EMBL" id="CAJOAZ010002549">
    <property type="protein sequence ID" value="CAF3939091.1"/>
    <property type="molecule type" value="Genomic_DNA"/>
</dbReference>
<dbReference type="SUPFAM" id="SSF52200">
    <property type="entry name" value="Toll/Interleukin receptor TIR domain"/>
    <property type="match status" value="2"/>
</dbReference>
<dbReference type="Pfam" id="PF00536">
    <property type="entry name" value="SAM_1"/>
    <property type="match status" value="1"/>
</dbReference>
<name>A0A819JTM7_9BILA</name>
<evidence type="ECO:0000259" key="4">
    <source>
        <dbReference type="PROSITE" id="PS50105"/>
    </source>
</evidence>
<keyword evidence="1" id="KW-0175">Coiled coil</keyword>
<evidence type="ECO:0000313" key="6">
    <source>
        <dbReference type="Proteomes" id="UP000663844"/>
    </source>
</evidence>
<proteinExistence type="predicted"/>
<feature type="compositionally biased region" description="Basic residues" evidence="2">
    <location>
        <begin position="82"/>
        <end position="91"/>
    </location>
</feature>
<dbReference type="SUPFAM" id="SSF47769">
    <property type="entry name" value="SAM/Pointed domain"/>
    <property type="match status" value="1"/>
</dbReference>
<feature type="compositionally biased region" description="Acidic residues" evidence="2">
    <location>
        <begin position="1033"/>
        <end position="1062"/>
    </location>
</feature>
<feature type="region of interest" description="Disordered" evidence="2">
    <location>
        <begin position="1026"/>
        <end position="1062"/>
    </location>
</feature>
<dbReference type="Proteomes" id="UP000663844">
    <property type="component" value="Unassembled WGS sequence"/>
</dbReference>
<evidence type="ECO:0000313" key="5">
    <source>
        <dbReference type="EMBL" id="CAF3939091.1"/>
    </source>
</evidence>
<dbReference type="InterPro" id="IPR013761">
    <property type="entry name" value="SAM/pointed_sf"/>
</dbReference>
<dbReference type="PANTHER" id="PTHR46270:SF2">
    <property type="entry name" value="TIR DOMAIN-CONTAINING PROTEIN"/>
    <property type="match status" value="1"/>
</dbReference>
<comment type="caution">
    <text evidence="5">The sequence shown here is derived from an EMBL/GenBank/DDBJ whole genome shotgun (WGS) entry which is preliminary data.</text>
</comment>
<gene>
    <name evidence="5" type="ORF">OXD698_LOCUS26026</name>
</gene>
<dbReference type="InterPro" id="IPR000157">
    <property type="entry name" value="TIR_dom"/>
</dbReference>
<evidence type="ECO:0000256" key="1">
    <source>
        <dbReference type="SAM" id="Coils"/>
    </source>
</evidence>